<dbReference type="Pfam" id="PF13400">
    <property type="entry name" value="Tad"/>
    <property type="match status" value="1"/>
</dbReference>
<organism evidence="3 4">
    <name type="scientific">Phytoactinopolyspora halotolerans</name>
    <dbReference type="NCBI Taxonomy" id="1981512"/>
    <lineage>
        <taxon>Bacteria</taxon>
        <taxon>Bacillati</taxon>
        <taxon>Actinomycetota</taxon>
        <taxon>Actinomycetes</taxon>
        <taxon>Jiangellales</taxon>
        <taxon>Jiangellaceae</taxon>
        <taxon>Phytoactinopolyspora</taxon>
    </lineage>
</organism>
<dbReference type="InterPro" id="IPR028087">
    <property type="entry name" value="Tad_N"/>
</dbReference>
<protein>
    <recommendedName>
        <fullName evidence="2">Putative Flp pilus-assembly TadG-like N-terminal domain-containing protein</fullName>
    </recommendedName>
</protein>
<dbReference type="EMBL" id="JAAGOA010000008">
    <property type="protein sequence ID" value="NEE01171.1"/>
    <property type="molecule type" value="Genomic_DNA"/>
</dbReference>
<evidence type="ECO:0000256" key="1">
    <source>
        <dbReference type="SAM" id="Phobius"/>
    </source>
</evidence>
<evidence type="ECO:0000259" key="2">
    <source>
        <dbReference type="Pfam" id="PF13400"/>
    </source>
</evidence>
<keyword evidence="1" id="KW-1133">Transmembrane helix</keyword>
<feature type="domain" description="Putative Flp pilus-assembly TadG-like N-terminal" evidence="2">
    <location>
        <begin position="13"/>
        <end position="59"/>
    </location>
</feature>
<keyword evidence="1" id="KW-0472">Membrane</keyword>
<keyword evidence="4" id="KW-1185">Reference proteome</keyword>
<name>A0A6L9S904_9ACTN</name>
<feature type="transmembrane region" description="Helical" evidence="1">
    <location>
        <begin position="15"/>
        <end position="34"/>
    </location>
</feature>
<dbReference type="Proteomes" id="UP000475214">
    <property type="component" value="Unassembled WGS sequence"/>
</dbReference>
<comment type="caution">
    <text evidence="3">The sequence shown here is derived from an EMBL/GenBank/DDBJ whole genome shotgun (WGS) entry which is preliminary data.</text>
</comment>
<reference evidence="3 4" key="1">
    <citation type="submission" date="2020-02" db="EMBL/GenBank/DDBJ databases">
        <authorList>
            <person name="Li X.-J."/>
            <person name="Han X.-M."/>
        </authorList>
    </citation>
    <scope>NUCLEOTIDE SEQUENCE [LARGE SCALE GENOMIC DNA]</scope>
    <source>
        <strain evidence="3 4">CCTCC AB 2017055</strain>
    </source>
</reference>
<gene>
    <name evidence="3" type="ORF">G1H10_13440</name>
</gene>
<accession>A0A6L9S904</accession>
<sequence>MMTTRPRNTPERGSITAMLAVLAVALIAVIGLVYDGGSKIAAMQRADNAAAEAARAAGQYITGADLIGGTGLDRTAAIAAAHTYLAEAGVNGNVSISGDLITVTTTTTEATVFLSIIGITSVAGEGQATVRITEGL</sequence>
<evidence type="ECO:0000313" key="4">
    <source>
        <dbReference type="Proteomes" id="UP000475214"/>
    </source>
</evidence>
<dbReference type="AlphaFoldDB" id="A0A6L9S904"/>
<evidence type="ECO:0000313" key="3">
    <source>
        <dbReference type="EMBL" id="NEE01171.1"/>
    </source>
</evidence>
<keyword evidence="1" id="KW-0812">Transmembrane</keyword>
<proteinExistence type="predicted"/>